<evidence type="ECO:0000313" key="2">
    <source>
        <dbReference type="EMBL" id="KAK8855512.1"/>
    </source>
</evidence>
<feature type="region of interest" description="Disordered" evidence="1">
    <location>
        <begin position="180"/>
        <end position="255"/>
    </location>
</feature>
<proteinExistence type="predicted"/>
<comment type="caution">
    <text evidence="2">The sequence shown here is derived from an EMBL/GenBank/DDBJ whole genome shotgun (WGS) entry which is preliminary data.</text>
</comment>
<feature type="compositionally biased region" description="Basic and acidic residues" evidence="1">
    <location>
        <begin position="180"/>
        <end position="189"/>
    </location>
</feature>
<organism evidence="2 3">
    <name type="scientific">Apiospora arundinis</name>
    <dbReference type="NCBI Taxonomy" id="335852"/>
    <lineage>
        <taxon>Eukaryota</taxon>
        <taxon>Fungi</taxon>
        <taxon>Dikarya</taxon>
        <taxon>Ascomycota</taxon>
        <taxon>Pezizomycotina</taxon>
        <taxon>Sordariomycetes</taxon>
        <taxon>Xylariomycetidae</taxon>
        <taxon>Amphisphaeriales</taxon>
        <taxon>Apiosporaceae</taxon>
        <taxon>Apiospora</taxon>
    </lineage>
</organism>
<feature type="region of interest" description="Disordered" evidence="1">
    <location>
        <begin position="589"/>
        <end position="612"/>
    </location>
</feature>
<feature type="compositionally biased region" description="Pro residues" evidence="1">
    <location>
        <begin position="242"/>
        <end position="253"/>
    </location>
</feature>
<keyword evidence="3" id="KW-1185">Reference proteome</keyword>
<dbReference type="EMBL" id="JAPCWZ010000007">
    <property type="protein sequence ID" value="KAK8855512.1"/>
    <property type="molecule type" value="Genomic_DNA"/>
</dbReference>
<evidence type="ECO:0000313" key="3">
    <source>
        <dbReference type="Proteomes" id="UP001390339"/>
    </source>
</evidence>
<evidence type="ECO:0000256" key="1">
    <source>
        <dbReference type="SAM" id="MobiDB-lite"/>
    </source>
</evidence>
<protein>
    <submittedName>
        <fullName evidence="2">Kinase-like domain-containing protein</fullName>
    </submittedName>
</protein>
<feature type="compositionally biased region" description="Acidic residues" evidence="1">
    <location>
        <begin position="205"/>
        <end position="217"/>
    </location>
</feature>
<feature type="region of interest" description="Disordered" evidence="1">
    <location>
        <begin position="500"/>
        <end position="568"/>
    </location>
</feature>
<reference evidence="2 3" key="1">
    <citation type="journal article" date="2024" name="IMA Fungus">
        <title>Apiospora arundinis, a panoply of carbohydrate-active enzymes and secondary metabolites.</title>
        <authorList>
            <person name="Sorensen T."/>
            <person name="Petersen C."/>
            <person name="Muurmann A.T."/>
            <person name="Christiansen J.V."/>
            <person name="Brundto M.L."/>
            <person name="Overgaard C.K."/>
            <person name="Boysen A.T."/>
            <person name="Wollenberg R.D."/>
            <person name="Larsen T.O."/>
            <person name="Sorensen J.L."/>
            <person name="Nielsen K.L."/>
            <person name="Sondergaard T.E."/>
        </authorList>
    </citation>
    <scope>NUCLEOTIDE SEQUENCE [LARGE SCALE GENOMIC DNA]</scope>
    <source>
        <strain evidence="2 3">AAU 773</strain>
    </source>
</reference>
<accession>A0ABR2I0E4</accession>
<sequence length="646" mass="73135">MAGNEPDSGSDFDYREDEMFPEYLPVIDRRAAQDEMDAAFEAAQERLEQFDLDQQLREEQRRNALINRFEQTRQSDGFRYRLQVVSSSREVREYFARRHHFRYLKTMHGVRCNRSEGGANLFAEIDMEGGGPTNGTVEKRRVVVKHGVIRRRMDHEIRWTRNLCRLEHVVNMVRLGDEYEREDGVRPGQEEDDEEDPNFTVLNETDSDEDPVGDEADPPSSFWESVRSHPWLRGEPIVIEDPPSPPPTPPVLPSAPTLVTEYMEMGDLHQFRKRLKAAGINPPTRFLWRVLLCLLRACTGLAYYNENPDPRGRENIPEGINPDDLAHGYLDLSHLLIGELQPDDDIDHNLVPLIKMCSFGETMDRPDMGMRENQLAIGRIIQTLAVPSSEAPDQQEDGLMPRGNARVPTSRGGRRISSYVHRDFWGAEHITFRFKAIVALLMARRNQDRRSLEDILLMVFEVNTESAEDNFNGYPVPADETDEGIAQFVLQYMFEASSNPPPLTTATLADGDDGDEDISRGPGPLSSITTWVGTGGSRGPDDLDPASFDIPDLPIGPLPPGSVRPDPDREILEARPRFLRNNIVMLGQNHNRQRRRYGPDRPDPSRQVVEEDADALRSSVLLLVQDARDGGGGLGSTIYDGYLEDE</sequence>
<dbReference type="Proteomes" id="UP001390339">
    <property type="component" value="Unassembled WGS sequence"/>
</dbReference>
<gene>
    <name evidence="2" type="ORF">PGQ11_011424</name>
</gene>
<feature type="region of interest" description="Disordered" evidence="1">
    <location>
        <begin position="390"/>
        <end position="412"/>
    </location>
</feature>
<name>A0ABR2I0E4_9PEZI</name>